<dbReference type="EMBL" id="BMMK01000002">
    <property type="protein sequence ID" value="GGM40650.1"/>
    <property type="molecule type" value="Genomic_DNA"/>
</dbReference>
<sequence>MAAAGLAVLLAAGVATVGILLNTGESTTGDPAATTPASPRPNADGPLRVEPVAAPRAGSEQCRALLGALPDGLTAPNRKLPRRQLADPAPEGTAAWGGADYAPVVLRCGVDKPRELVPTSQLTEINGVKWLSNYDYSSVTWVVVDRPVYVSVSLPEESGVGPIQDLSDVIRGVLPAQDVDPNR</sequence>
<evidence type="ECO:0000256" key="1">
    <source>
        <dbReference type="SAM" id="MobiDB-lite"/>
    </source>
</evidence>
<proteinExistence type="predicted"/>
<reference evidence="2" key="2">
    <citation type="submission" date="2020-09" db="EMBL/GenBank/DDBJ databases">
        <authorList>
            <person name="Sun Q."/>
            <person name="Zhou Y."/>
        </authorList>
    </citation>
    <scope>NUCLEOTIDE SEQUENCE</scope>
    <source>
        <strain evidence="2">CGMCC 4.5737</strain>
    </source>
</reference>
<gene>
    <name evidence="2" type="ORF">GCM10012275_09520</name>
</gene>
<dbReference type="Pfam" id="PF12028">
    <property type="entry name" value="DUF3515"/>
    <property type="match status" value="1"/>
</dbReference>
<dbReference type="Proteomes" id="UP000637578">
    <property type="component" value="Unassembled WGS sequence"/>
</dbReference>
<dbReference type="AlphaFoldDB" id="A0A8J3CAL5"/>
<protein>
    <recommendedName>
        <fullName evidence="4">DUF3515 domain-containing protein</fullName>
    </recommendedName>
</protein>
<comment type="caution">
    <text evidence="2">The sequence shown here is derived from an EMBL/GenBank/DDBJ whole genome shotgun (WGS) entry which is preliminary data.</text>
</comment>
<evidence type="ECO:0008006" key="4">
    <source>
        <dbReference type="Google" id="ProtNLM"/>
    </source>
</evidence>
<accession>A0A8J3CAL5</accession>
<reference evidence="2" key="1">
    <citation type="journal article" date="2014" name="Int. J. Syst. Evol. Microbiol.">
        <title>Complete genome sequence of Corynebacterium casei LMG S-19264T (=DSM 44701T), isolated from a smear-ripened cheese.</title>
        <authorList>
            <consortium name="US DOE Joint Genome Institute (JGI-PGF)"/>
            <person name="Walter F."/>
            <person name="Albersmeier A."/>
            <person name="Kalinowski J."/>
            <person name="Ruckert C."/>
        </authorList>
    </citation>
    <scope>NUCLEOTIDE SEQUENCE</scope>
    <source>
        <strain evidence="2">CGMCC 4.5737</strain>
    </source>
</reference>
<dbReference type="InterPro" id="IPR021903">
    <property type="entry name" value="DUF3515"/>
</dbReference>
<evidence type="ECO:0000313" key="3">
    <source>
        <dbReference type="Proteomes" id="UP000637578"/>
    </source>
</evidence>
<feature type="region of interest" description="Disordered" evidence="1">
    <location>
        <begin position="25"/>
        <end position="49"/>
    </location>
</feature>
<evidence type="ECO:0000313" key="2">
    <source>
        <dbReference type="EMBL" id="GGM40650.1"/>
    </source>
</evidence>
<organism evidence="2 3">
    <name type="scientific">Longimycelium tulufanense</name>
    <dbReference type="NCBI Taxonomy" id="907463"/>
    <lineage>
        <taxon>Bacteria</taxon>
        <taxon>Bacillati</taxon>
        <taxon>Actinomycetota</taxon>
        <taxon>Actinomycetes</taxon>
        <taxon>Pseudonocardiales</taxon>
        <taxon>Pseudonocardiaceae</taxon>
        <taxon>Longimycelium</taxon>
    </lineage>
</organism>
<keyword evidence="3" id="KW-1185">Reference proteome</keyword>
<name>A0A8J3CAL5_9PSEU</name>